<proteinExistence type="predicted"/>
<sequence length="231" mass="26111">MEQTATEVFSKVRSAVEDVRTGLVRFERMLDSFESGEEQVSRGYLDLIGTLLLGGSVDVWYHGEYIAVPFQRLPEWFSNPTAIAAGHYRINEATLRRWLDSEFDGGVGTISLPCNHRNCRQTRTLTFYDPREMQVVESKATSGIWYCHHHRTSAWQSEEALGDEHLGILQRVHSTPGCTRQHLRAKKGDTDFLISIGLLSEKLPGNCGNGRALAFRLTDEGQRIVAERSEQ</sequence>
<dbReference type="AlphaFoldDB" id="A0AAP4VKG3"/>
<reference evidence="1" key="1">
    <citation type="submission" date="2023-07" db="EMBL/GenBank/DDBJ databases">
        <title>A collection of bacterial strains from the Burkholderia cepacia Research Laboratory and Repository.</title>
        <authorList>
            <person name="Lipuma J."/>
            <person name="Spilker T."/>
            <person name="Caverly L."/>
        </authorList>
    </citation>
    <scope>NUCLEOTIDE SEQUENCE</scope>
    <source>
        <strain evidence="1">AU44979</strain>
    </source>
</reference>
<comment type="caution">
    <text evidence="1">The sequence shown here is derived from an EMBL/GenBank/DDBJ whole genome shotgun (WGS) entry which is preliminary data.</text>
</comment>
<name>A0AAP4VKG3_9BURK</name>
<accession>A0AAP4VKG3</accession>
<dbReference type="RefSeq" id="WP_175843840.1">
    <property type="nucleotide sequence ID" value="NZ_CADEVJ010000009.1"/>
</dbReference>
<organism evidence="1 2">
    <name type="scientific">Burkholderia contaminans</name>
    <dbReference type="NCBI Taxonomy" id="488447"/>
    <lineage>
        <taxon>Bacteria</taxon>
        <taxon>Pseudomonadati</taxon>
        <taxon>Pseudomonadota</taxon>
        <taxon>Betaproteobacteria</taxon>
        <taxon>Burkholderiales</taxon>
        <taxon>Burkholderiaceae</taxon>
        <taxon>Burkholderia</taxon>
        <taxon>Burkholderia cepacia complex</taxon>
    </lineage>
</organism>
<protein>
    <submittedName>
        <fullName evidence="1">Uncharacterized protein</fullName>
    </submittedName>
</protein>
<dbReference type="Proteomes" id="UP001172109">
    <property type="component" value="Unassembled WGS sequence"/>
</dbReference>
<gene>
    <name evidence="1" type="ORF">QZM56_41095</name>
</gene>
<evidence type="ECO:0000313" key="2">
    <source>
        <dbReference type="Proteomes" id="UP001172109"/>
    </source>
</evidence>
<dbReference type="EMBL" id="JAUJQS010000079">
    <property type="protein sequence ID" value="MDN7570883.1"/>
    <property type="molecule type" value="Genomic_DNA"/>
</dbReference>
<evidence type="ECO:0000313" key="1">
    <source>
        <dbReference type="EMBL" id="MDN7570883.1"/>
    </source>
</evidence>